<dbReference type="InterPro" id="IPR052913">
    <property type="entry name" value="Glycopeptide_resist_protein"/>
</dbReference>
<organism evidence="2 3">
    <name type="scientific">Phycicoccus endophyticus</name>
    <dbReference type="NCBI Taxonomy" id="1690220"/>
    <lineage>
        <taxon>Bacteria</taxon>
        <taxon>Bacillati</taxon>
        <taxon>Actinomycetota</taxon>
        <taxon>Actinomycetes</taxon>
        <taxon>Micrococcales</taxon>
        <taxon>Intrasporangiaceae</taxon>
        <taxon>Phycicoccus</taxon>
    </lineage>
</organism>
<evidence type="ECO:0000313" key="3">
    <source>
        <dbReference type="Proteomes" id="UP000515976"/>
    </source>
</evidence>
<accession>A0A7G9QZ07</accession>
<dbReference type="PANTHER" id="PTHR35788:SF1">
    <property type="entry name" value="EXPORTED PROTEIN"/>
    <property type="match status" value="1"/>
</dbReference>
<dbReference type="Proteomes" id="UP000515976">
    <property type="component" value="Chromosome"/>
</dbReference>
<protein>
    <submittedName>
        <fullName evidence="2">VanW family protein</fullName>
    </submittedName>
</protein>
<name>A0A7G9QZ07_9MICO</name>
<feature type="transmembrane region" description="Helical" evidence="1">
    <location>
        <begin position="28"/>
        <end position="48"/>
    </location>
</feature>
<dbReference type="PANTHER" id="PTHR35788">
    <property type="entry name" value="EXPORTED PROTEIN-RELATED"/>
    <property type="match status" value="1"/>
</dbReference>
<keyword evidence="1" id="KW-0812">Transmembrane</keyword>
<dbReference type="KEGG" id="pei:H9L10_09645"/>
<gene>
    <name evidence="2" type="ORF">H9L10_09645</name>
</gene>
<evidence type="ECO:0000256" key="1">
    <source>
        <dbReference type="SAM" id="Phobius"/>
    </source>
</evidence>
<dbReference type="EMBL" id="CP060712">
    <property type="protein sequence ID" value="QNN48582.1"/>
    <property type="molecule type" value="Genomic_DNA"/>
</dbReference>
<proteinExistence type="predicted"/>
<dbReference type="AlphaFoldDB" id="A0A7G9QZ07"/>
<sequence>MTQHLLDSPSWEEPAWEDPEPGPRRWPWVLLAVLVVAGALYAGAAWWFGDRVPGGTTVAGVDVGGQSAPEARRTLAAVFEDGTGERLTLTSSVGTARLDPTKAGLSVDVPATVDGLVGFTLDPGSLWHHVAGGGEEPAVVTVEKAAFTRAVTAARKRLDAEPTEGSLSVAGGKVAYTEPVDGSTTDVDATRRAVQRWWPEQSTVEVVAQRIAPTTSAEELERVRDDFAKVAVSAPVRVKAHGTTFEIAPRTFAPAIVLEPADDGTLTPRAAEKRLRRVVHAAARRAGAEVRPKAAVVRFVDGDHTRPKVTPSVDGVRLEDDAIDSAVWQAISSQKRTAVVATRKDRPEFTTAVAKRTLPREKVSSFTTYYPAGQTRVHNIKRAAAVLDGTYIKPGEQFSMNGILGERTPEKGYIQAGVINNGRLTENYGGGISQVSTTIFNASFFAGVRLDAWQAHSFYISRYPEGREATISWPDLHNKWTNTLDGGILVNVTATDTSITVTYWGRKKYDVEATKSKRYDVIEPRTIVDDSPECLPQNPTPGFKVDIGRILRRGGKVVERQSFTTSYQPEDDVTCTAMAS</sequence>
<dbReference type="Pfam" id="PF04294">
    <property type="entry name" value="VanW"/>
    <property type="match status" value="1"/>
</dbReference>
<dbReference type="InterPro" id="IPR007391">
    <property type="entry name" value="Vancomycin_resist_VanW"/>
</dbReference>
<keyword evidence="3" id="KW-1185">Reference proteome</keyword>
<reference evidence="2 3" key="1">
    <citation type="submission" date="2020-08" db="EMBL/GenBank/DDBJ databases">
        <title>Genome sequence of Phycicoccus endophyticus JCM 31784T.</title>
        <authorList>
            <person name="Hyun D.-W."/>
            <person name="Bae J.-W."/>
        </authorList>
    </citation>
    <scope>NUCLEOTIDE SEQUENCE [LARGE SCALE GENOMIC DNA]</scope>
    <source>
        <strain evidence="2 3">JCM 31784</strain>
    </source>
</reference>
<keyword evidence="1" id="KW-1133">Transmembrane helix</keyword>
<keyword evidence="1" id="KW-0472">Membrane</keyword>
<dbReference type="RefSeq" id="WP_166099781.1">
    <property type="nucleotide sequence ID" value="NZ_BMMY01000003.1"/>
</dbReference>
<evidence type="ECO:0000313" key="2">
    <source>
        <dbReference type="EMBL" id="QNN48582.1"/>
    </source>
</evidence>